<keyword evidence="3" id="KW-1185">Reference proteome</keyword>
<sequence length="142" mass="14973">MAPCRQVSSEEGTVAEVSSPPPLPVWPTSEVPSLVPAGILQVLSDKLTTSTLTTSSPALTRLCPTATPSARCLSLVGSTKPSTPCIFRDNRHWTLASVPGARYTGAAVATSALPLCRSKGISSPCTLIFRFPKSKHALLCRR</sequence>
<name>A0A5B7EJN1_PORTR</name>
<dbReference type="AlphaFoldDB" id="A0A5B7EJN1"/>
<evidence type="ECO:0000256" key="1">
    <source>
        <dbReference type="SAM" id="MobiDB-lite"/>
    </source>
</evidence>
<organism evidence="2 3">
    <name type="scientific">Portunus trituberculatus</name>
    <name type="common">Swimming crab</name>
    <name type="synonym">Neptunus trituberculatus</name>
    <dbReference type="NCBI Taxonomy" id="210409"/>
    <lineage>
        <taxon>Eukaryota</taxon>
        <taxon>Metazoa</taxon>
        <taxon>Ecdysozoa</taxon>
        <taxon>Arthropoda</taxon>
        <taxon>Crustacea</taxon>
        <taxon>Multicrustacea</taxon>
        <taxon>Malacostraca</taxon>
        <taxon>Eumalacostraca</taxon>
        <taxon>Eucarida</taxon>
        <taxon>Decapoda</taxon>
        <taxon>Pleocyemata</taxon>
        <taxon>Brachyura</taxon>
        <taxon>Eubrachyura</taxon>
        <taxon>Portunoidea</taxon>
        <taxon>Portunidae</taxon>
        <taxon>Portuninae</taxon>
        <taxon>Portunus</taxon>
    </lineage>
</organism>
<accession>A0A5B7EJN1</accession>
<protein>
    <submittedName>
        <fullName evidence="2">Uncharacterized protein</fullName>
    </submittedName>
</protein>
<comment type="caution">
    <text evidence="2">The sequence shown here is derived from an EMBL/GenBank/DDBJ whole genome shotgun (WGS) entry which is preliminary data.</text>
</comment>
<gene>
    <name evidence="2" type="ORF">E2C01_026706</name>
</gene>
<evidence type="ECO:0000313" key="2">
    <source>
        <dbReference type="EMBL" id="MPC33359.1"/>
    </source>
</evidence>
<evidence type="ECO:0000313" key="3">
    <source>
        <dbReference type="Proteomes" id="UP000324222"/>
    </source>
</evidence>
<dbReference type="EMBL" id="VSRR010002816">
    <property type="protein sequence ID" value="MPC33359.1"/>
    <property type="molecule type" value="Genomic_DNA"/>
</dbReference>
<reference evidence="2 3" key="1">
    <citation type="submission" date="2019-05" db="EMBL/GenBank/DDBJ databases">
        <title>Another draft genome of Portunus trituberculatus and its Hox gene families provides insights of decapod evolution.</title>
        <authorList>
            <person name="Jeong J.-H."/>
            <person name="Song I."/>
            <person name="Kim S."/>
            <person name="Choi T."/>
            <person name="Kim D."/>
            <person name="Ryu S."/>
            <person name="Kim W."/>
        </authorList>
    </citation>
    <scope>NUCLEOTIDE SEQUENCE [LARGE SCALE GENOMIC DNA]</scope>
    <source>
        <tissue evidence="2">Muscle</tissue>
    </source>
</reference>
<dbReference type="Proteomes" id="UP000324222">
    <property type="component" value="Unassembled WGS sequence"/>
</dbReference>
<feature type="compositionally biased region" description="Polar residues" evidence="1">
    <location>
        <begin position="1"/>
        <end position="11"/>
    </location>
</feature>
<feature type="region of interest" description="Disordered" evidence="1">
    <location>
        <begin position="1"/>
        <end position="23"/>
    </location>
</feature>
<proteinExistence type="predicted"/>